<comment type="caution">
    <text evidence="1">The sequence shown here is derived from an EMBL/GenBank/DDBJ whole genome shotgun (WGS) entry which is preliminary data.</text>
</comment>
<accession>A0ABT5LBC7</accession>
<evidence type="ECO:0000313" key="1">
    <source>
        <dbReference type="EMBL" id="MDC9588367.1"/>
    </source>
</evidence>
<organism evidence="1 2">
    <name type="scientific">Xenorhabdus yunnanensis</name>
    <dbReference type="NCBI Taxonomy" id="3025878"/>
    <lineage>
        <taxon>Bacteria</taxon>
        <taxon>Pseudomonadati</taxon>
        <taxon>Pseudomonadota</taxon>
        <taxon>Gammaproteobacteria</taxon>
        <taxon>Enterobacterales</taxon>
        <taxon>Morganellaceae</taxon>
        <taxon>Xenorhabdus</taxon>
    </lineage>
</organism>
<keyword evidence="2" id="KW-1185">Reference proteome</keyword>
<evidence type="ECO:0000313" key="2">
    <source>
        <dbReference type="Proteomes" id="UP001217178"/>
    </source>
</evidence>
<sequence length="174" mass="19786">MQPIIEISEIERHFEERPFNSPLEYGFRALFILYAAGNMAMDLQRIVSYDYLLVHTSDVQGGPKSLHPAVPHRGAELLVKRSSIQAGLNLMLSRELIEAVFSPEGILYQASELTGRFVQLLASPYANELAERALWVTKQFRHFSNDELASFMTQNVGRWGSEFDRLTAIDLLEL</sequence>
<dbReference type="Proteomes" id="UP001217178">
    <property type="component" value="Unassembled WGS sequence"/>
</dbReference>
<dbReference type="EMBL" id="JAQRFI010000005">
    <property type="protein sequence ID" value="MDC9588367.1"/>
    <property type="molecule type" value="Genomic_DNA"/>
</dbReference>
<proteinExistence type="predicted"/>
<protein>
    <recommendedName>
        <fullName evidence="3">Threonine transporter RhtB</fullName>
    </recommendedName>
</protein>
<dbReference type="InterPro" id="IPR046904">
    <property type="entry name" value="ABC-3C_MC2"/>
</dbReference>
<dbReference type="Pfam" id="PF20288">
    <property type="entry name" value="MC2"/>
    <property type="match status" value="1"/>
</dbReference>
<dbReference type="RefSeq" id="WP_273553741.1">
    <property type="nucleotide sequence ID" value="NZ_JAQRFI010000005.1"/>
</dbReference>
<gene>
    <name evidence="1" type="ORF">PSI23_03310</name>
</gene>
<reference evidence="1 2" key="1">
    <citation type="submission" date="2023-02" db="EMBL/GenBank/DDBJ databases">
        <title>Entomopathogenic bacteria.</title>
        <authorList>
            <person name="Machado R.A."/>
        </authorList>
    </citation>
    <scope>NUCLEOTIDE SEQUENCE [LARGE SCALE GENOMIC DNA]</scope>
    <source>
        <strain evidence="1 2">XENO-10</strain>
    </source>
</reference>
<name>A0ABT5LBC7_9GAMM</name>
<evidence type="ECO:0008006" key="3">
    <source>
        <dbReference type="Google" id="ProtNLM"/>
    </source>
</evidence>